<dbReference type="Proteomes" id="UP000655366">
    <property type="component" value="Unassembled WGS sequence"/>
</dbReference>
<sequence length="368" mass="37784">MLHSVSVIGGDIPADAADAADGRGTHILMVYGCGSAGTRTAGHALKSGLDPVLGGRDRGKTAAEATSLGVPWRSAQLTDPAGVDILLKGVDILINTAGPFTGTAGPLMRACLRNRCHYLDLSNEIAVFRDAWILASAAREAGISIIPGAGAGTAAAEALAAHVLTKILTPDSLVIVRSSGTGVRTLGVRKTTMDLLSAGGIRYRNGEEEKFNKISAFDLPEGRRTAVPVASGDLFATAHSTGVPHVSAYFTTGMHRLAAKAAVPVMRRLINTGLVRASAPHQPAAAPLQPGKEPAVVSTQIWVQATDHSGAKVTSYLQAGRGADLSAVTAVEAARRIRPGTNPGVFTAGEILGPGYVPGLPGVHITDL</sequence>
<comment type="caution">
    <text evidence="2">The sequence shown here is derived from an EMBL/GenBank/DDBJ whole genome shotgun (WGS) entry which is preliminary data.</text>
</comment>
<dbReference type="SUPFAM" id="SSF51735">
    <property type="entry name" value="NAD(P)-binding Rossmann-fold domains"/>
    <property type="match status" value="1"/>
</dbReference>
<feature type="domain" description="Saccharopine dehydrogenase NADP binding" evidence="1">
    <location>
        <begin position="29"/>
        <end position="146"/>
    </location>
</feature>
<gene>
    <name evidence="2" type="ORF">IV500_12145</name>
</gene>
<dbReference type="EMBL" id="JADNYM010000014">
    <property type="protein sequence ID" value="MBG0740131.1"/>
    <property type="molecule type" value="Genomic_DNA"/>
</dbReference>
<name>A0A931CSK7_9MICC</name>
<dbReference type="RefSeq" id="WP_196397073.1">
    <property type="nucleotide sequence ID" value="NZ_JADNYM010000014.1"/>
</dbReference>
<dbReference type="PANTHER" id="PTHR43781:SF1">
    <property type="entry name" value="SACCHAROPINE DEHYDROGENASE"/>
    <property type="match status" value="1"/>
</dbReference>
<proteinExistence type="predicted"/>
<keyword evidence="3" id="KW-1185">Reference proteome</keyword>
<evidence type="ECO:0000313" key="3">
    <source>
        <dbReference type="Proteomes" id="UP000655366"/>
    </source>
</evidence>
<organism evidence="2 3">
    <name type="scientific">Arthrobacter terrae</name>
    <dbReference type="NCBI Taxonomy" id="2935737"/>
    <lineage>
        <taxon>Bacteria</taxon>
        <taxon>Bacillati</taxon>
        <taxon>Actinomycetota</taxon>
        <taxon>Actinomycetes</taxon>
        <taxon>Micrococcales</taxon>
        <taxon>Micrococcaceae</taxon>
        <taxon>Arthrobacter</taxon>
    </lineage>
</organism>
<dbReference type="InterPro" id="IPR036291">
    <property type="entry name" value="NAD(P)-bd_dom_sf"/>
</dbReference>
<dbReference type="Gene3D" id="3.40.50.720">
    <property type="entry name" value="NAD(P)-binding Rossmann-like Domain"/>
    <property type="match status" value="1"/>
</dbReference>
<accession>A0A931CSK7</accession>
<reference evidence="2 3" key="1">
    <citation type="submission" date="2020-11" db="EMBL/GenBank/DDBJ databases">
        <title>Arthrobacter antarcticus sp. nov., isolated from Antarctic Soil.</title>
        <authorList>
            <person name="Li J."/>
        </authorList>
    </citation>
    <scope>NUCLEOTIDE SEQUENCE [LARGE SCALE GENOMIC DNA]</scope>
    <source>
        <strain evidence="2 3">Z1-20</strain>
    </source>
</reference>
<protein>
    <submittedName>
        <fullName evidence="2">Saccharopine dehydrogenase NADP-binding domain-containing protein</fullName>
    </submittedName>
</protein>
<dbReference type="InterPro" id="IPR005097">
    <property type="entry name" value="Sacchrp_dh_NADP-bd"/>
</dbReference>
<dbReference type="AlphaFoldDB" id="A0A931CSK7"/>
<evidence type="ECO:0000313" key="2">
    <source>
        <dbReference type="EMBL" id="MBG0740131.1"/>
    </source>
</evidence>
<dbReference type="PANTHER" id="PTHR43781">
    <property type="entry name" value="SACCHAROPINE DEHYDROGENASE"/>
    <property type="match status" value="1"/>
</dbReference>
<evidence type="ECO:0000259" key="1">
    <source>
        <dbReference type="Pfam" id="PF03435"/>
    </source>
</evidence>
<dbReference type="Pfam" id="PF03435">
    <property type="entry name" value="Sacchrp_dh_NADP"/>
    <property type="match status" value="1"/>
</dbReference>